<dbReference type="PANTHER" id="PTHR30273">
    <property type="entry name" value="PERIPLASMIC SIGNAL SENSOR AND SIGMA FACTOR ACTIVATOR FECR-RELATED"/>
    <property type="match status" value="1"/>
</dbReference>
<feature type="transmembrane region" description="Helical" evidence="1">
    <location>
        <begin position="93"/>
        <end position="114"/>
    </location>
</feature>
<organism evidence="4 5">
    <name type="scientific">Chitinophaga eiseniae</name>
    <dbReference type="NCBI Taxonomy" id="634771"/>
    <lineage>
        <taxon>Bacteria</taxon>
        <taxon>Pseudomonadati</taxon>
        <taxon>Bacteroidota</taxon>
        <taxon>Chitinophagia</taxon>
        <taxon>Chitinophagales</taxon>
        <taxon>Chitinophagaceae</taxon>
        <taxon>Chitinophaga</taxon>
    </lineage>
</organism>
<dbReference type="EMBL" id="FUWZ01000001">
    <property type="protein sequence ID" value="SJZ39906.1"/>
    <property type="molecule type" value="Genomic_DNA"/>
</dbReference>
<dbReference type="Gene3D" id="2.60.120.1440">
    <property type="match status" value="1"/>
</dbReference>
<name>A0A1T4KBZ6_9BACT</name>
<dbReference type="AlphaFoldDB" id="A0A1T4KBZ6"/>
<dbReference type="RefSeq" id="WP_078666784.1">
    <property type="nucleotide sequence ID" value="NZ_FUWZ01000001.1"/>
</dbReference>
<accession>A0A1T4KBZ6</accession>
<dbReference type="Gene3D" id="3.55.50.30">
    <property type="match status" value="1"/>
</dbReference>
<dbReference type="STRING" id="634771.SAMN04488128_10146"/>
<evidence type="ECO:0000259" key="2">
    <source>
        <dbReference type="Pfam" id="PF04773"/>
    </source>
</evidence>
<dbReference type="GO" id="GO:0016989">
    <property type="term" value="F:sigma factor antagonist activity"/>
    <property type="evidence" value="ECO:0007669"/>
    <property type="project" value="TreeGrafter"/>
</dbReference>
<evidence type="ECO:0000313" key="4">
    <source>
        <dbReference type="EMBL" id="SJZ39906.1"/>
    </source>
</evidence>
<dbReference type="InterPro" id="IPR032508">
    <property type="entry name" value="FecR_C"/>
</dbReference>
<sequence length="398" mass="43907">MPAEKNNEHYRLLLQRWQQRTCSPQEALELMDYLRDDVSGRTLLSEMQVAFRQVKPGDGIHSGEPGDRVRKELLLHIQGAPAIPLAPGRNYGWLKLAAAAVVLLGLTIPAVYFLRKPVATTVAVTTEKAALAVTPGGHKAVLTLGNGEKIVLDSAAIRQLAQQGNSAVHNQDGQLVYVKTKETNGPPVYNTLTTGPGETYPLVLADGSKIWLNATSSIRFPAAFAGDERRIELSGEAYFEVAHDARRPFRVLVNQVTVDVLGTSFNINSYPDEATINTTLLEGAVKVNSKKESIQLAPGEQSQISPGGHVKKITGVNTAEIIAWKEGYFQFESTDLTTVLRQFAHWYDVEIIYEGQLRPRKFFGMISRRSSLMNVLKMLNANDVNYRLEGKKLIIEGD</sequence>
<keyword evidence="5" id="KW-1185">Reference proteome</keyword>
<gene>
    <name evidence="4" type="ORF">SAMN04488128_10146</name>
</gene>
<dbReference type="Proteomes" id="UP000190367">
    <property type="component" value="Unassembled WGS sequence"/>
</dbReference>
<dbReference type="Pfam" id="PF04773">
    <property type="entry name" value="FecR"/>
    <property type="match status" value="1"/>
</dbReference>
<dbReference type="InterPro" id="IPR006860">
    <property type="entry name" value="FecR"/>
</dbReference>
<dbReference type="PANTHER" id="PTHR30273:SF2">
    <property type="entry name" value="PROTEIN FECR"/>
    <property type="match status" value="1"/>
</dbReference>
<keyword evidence="1" id="KW-0472">Membrane</keyword>
<protein>
    <submittedName>
        <fullName evidence="4">FecR protein</fullName>
    </submittedName>
</protein>
<dbReference type="Pfam" id="PF16344">
    <property type="entry name" value="FecR_C"/>
    <property type="match status" value="1"/>
</dbReference>
<feature type="domain" description="FecR protein" evidence="2">
    <location>
        <begin position="191"/>
        <end position="286"/>
    </location>
</feature>
<reference evidence="5" key="1">
    <citation type="submission" date="2017-02" db="EMBL/GenBank/DDBJ databases">
        <authorList>
            <person name="Varghese N."/>
            <person name="Submissions S."/>
        </authorList>
    </citation>
    <scope>NUCLEOTIDE SEQUENCE [LARGE SCALE GENOMIC DNA]</scope>
    <source>
        <strain evidence="5">DSM 22224</strain>
    </source>
</reference>
<dbReference type="OrthoDB" id="1098220at2"/>
<feature type="domain" description="Protein FecR C-terminal" evidence="3">
    <location>
        <begin position="328"/>
        <end position="395"/>
    </location>
</feature>
<evidence type="ECO:0000256" key="1">
    <source>
        <dbReference type="SAM" id="Phobius"/>
    </source>
</evidence>
<keyword evidence="1" id="KW-1133">Transmembrane helix</keyword>
<keyword evidence="1" id="KW-0812">Transmembrane</keyword>
<evidence type="ECO:0000313" key="5">
    <source>
        <dbReference type="Proteomes" id="UP000190367"/>
    </source>
</evidence>
<dbReference type="InterPro" id="IPR012373">
    <property type="entry name" value="Ferrdict_sens_TM"/>
</dbReference>
<proteinExistence type="predicted"/>
<evidence type="ECO:0000259" key="3">
    <source>
        <dbReference type="Pfam" id="PF16344"/>
    </source>
</evidence>